<dbReference type="SMART" id="SM00908">
    <property type="entry name" value="Gal-bind_lectin"/>
    <property type="match status" value="1"/>
</dbReference>
<dbReference type="SUPFAM" id="SSF49899">
    <property type="entry name" value="Concanavalin A-like lectins/glucanases"/>
    <property type="match status" value="1"/>
</dbReference>
<evidence type="ECO:0000256" key="2">
    <source>
        <dbReference type="RuleBase" id="RU102079"/>
    </source>
</evidence>
<dbReference type="Pfam" id="PF00337">
    <property type="entry name" value="Gal-bind_lectin"/>
    <property type="match status" value="1"/>
</dbReference>
<dbReference type="PROSITE" id="PS51304">
    <property type="entry name" value="GALECTIN"/>
    <property type="match status" value="1"/>
</dbReference>
<dbReference type="CDD" id="cd00070">
    <property type="entry name" value="GLECT"/>
    <property type="match status" value="1"/>
</dbReference>
<dbReference type="Ensembl" id="ENSXETT00000119372">
    <property type="protein sequence ID" value="ENSXETP00000109738"/>
    <property type="gene ID" value="ENSXETG00000015998"/>
</dbReference>
<dbReference type="InterPro" id="IPR044156">
    <property type="entry name" value="Galectin-like"/>
</dbReference>
<dbReference type="PANTHER" id="PTHR11346:SF97">
    <property type="entry name" value="GALECTIN-1"/>
    <property type="match status" value="1"/>
</dbReference>
<reference evidence="4" key="2">
    <citation type="submission" date="2021-03" db="UniProtKB">
        <authorList>
            <consortium name="Ensembl"/>
        </authorList>
    </citation>
    <scope>IDENTIFICATION</scope>
</reference>
<dbReference type="AlphaFoldDB" id="A0A803JP52"/>
<dbReference type="FunFam" id="2.60.120.200:FF:000021">
    <property type="entry name" value="Galectin"/>
    <property type="match status" value="1"/>
</dbReference>
<evidence type="ECO:0000259" key="3">
    <source>
        <dbReference type="PROSITE" id="PS51304"/>
    </source>
</evidence>
<dbReference type="PANTHER" id="PTHR11346">
    <property type="entry name" value="GALECTIN"/>
    <property type="match status" value="1"/>
</dbReference>
<dbReference type="Gene3D" id="2.60.120.200">
    <property type="match status" value="1"/>
</dbReference>
<organism evidence="4">
    <name type="scientific">Xenopus tropicalis</name>
    <name type="common">Western clawed frog</name>
    <name type="synonym">Silurana tropicalis</name>
    <dbReference type="NCBI Taxonomy" id="8364"/>
    <lineage>
        <taxon>Eukaryota</taxon>
        <taxon>Metazoa</taxon>
        <taxon>Chordata</taxon>
        <taxon>Craniata</taxon>
        <taxon>Vertebrata</taxon>
        <taxon>Euteleostomi</taxon>
        <taxon>Amphibia</taxon>
        <taxon>Batrachia</taxon>
        <taxon>Anura</taxon>
        <taxon>Pipoidea</taxon>
        <taxon>Pipidae</taxon>
        <taxon>Xenopodinae</taxon>
        <taxon>Xenopus</taxon>
        <taxon>Silurana</taxon>
    </lineage>
</organism>
<accession>A0A803JP52</accession>
<dbReference type="GeneTree" id="ENSGT00940000155534"/>
<feature type="domain" description="Galectin" evidence="3">
    <location>
        <begin position="10"/>
        <end position="139"/>
    </location>
</feature>
<keyword evidence="1 2" id="KW-0430">Lectin</keyword>
<dbReference type="Bgee" id="ENSXETG00000015998">
    <property type="expression patterns" value="Expressed in liver and 5 other cell types or tissues"/>
</dbReference>
<dbReference type="InterPro" id="IPR013320">
    <property type="entry name" value="ConA-like_dom_sf"/>
</dbReference>
<reference evidence="4" key="1">
    <citation type="journal article" date="2010" name="Science">
        <title>The genome of the Western clawed frog Xenopus tropicalis.</title>
        <authorList>
            <person name="Hellsten U."/>
            <person name="Harland R.M."/>
            <person name="Gilchrist M.J."/>
            <person name="Hendrix D."/>
            <person name="Jurka J."/>
            <person name="Kapitonov V."/>
            <person name="Ovcharenko I."/>
            <person name="Putnam N.H."/>
            <person name="Shu S."/>
            <person name="Taher L."/>
            <person name="Blitz I.L."/>
            <person name="Blumberg B."/>
            <person name="Dichmann D.S."/>
            <person name="Dubchak I."/>
            <person name="Amaya E."/>
            <person name="Detter J.C."/>
            <person name="Fletcher R."/>
            <person name="Gerhard D.S."/>
            <person name="Goodstein D."/>
            <person name="Graves T."/>
            <person name="Grigoriev I.V."/>
            <person name="Grimwood J."/>
            <person name="Kawashima T."/>
            <person name="Lindquist E."/>
            <person name="Lucas S.M."/>
            <person name="Mead P.E."/>
            <person name="Mitros T."/>
            <person name="Ogino H."/>
            <person name="Ohta Y."/>
            <person name="Poliakov A.V."/>
            <person name="Pollet N."/>
            <person name="Robert J."/>
            <person name="Salamov A."/>
            <person name="Sater A.K."/>
            <person name="Schmutz J."/>
            <person name="Terry A."/>
            <person name="Vize P.D."/>
            <person name="Warren W.C."/>
            <person name="Wells D."/>
            <person name="Wills A."/>
            <person name="Wilson R.K."/>
            <person name="Zimmerman L.B."/>
            <person name="Zorn A.M."/>
            <person name="Grainger R."/>
            <person name="Grammer T."/>
            <person name="Khokha M.K."/>
            <person name="Richardson P.M."/>
            <person name="Rokhsar D.S."/>
        </authorList>
    </citation>
    <scope>NUCLEOTIDE SEQUENCE [LARGE SCALE GENOMIC DNA]</scope>
    <source>
        <strain evidence="4">Nigerian</strain>
    </source>
</reference>
<dbReference type="InterPro" id="IPR001079">
    <property type="entry name" value="Galectin_CRD"/>
</dbReference>
<dbReference type="Xenbase" id="XB-GENE-5849758">
    <property type="gene designation" value="lgals1.3"/>
</dbReference>
<sequence length="139" mass="15707">MLLPGASNQDVTITNLSLHKGHRVEVRGRILKDTKRFAVDMGADAENLIMHCNPRFEFSVDKNTIIFNSKQNGVWGTEQKETAFPFQAGSETMLIFEFEDCITVLLPDGTEVPFTCRFPIDVINYLALYNLELISISVH</sequence>
<protein>
    <recommendedName>
        <fullName evidence="2">Galectin</fullName>
    </recommendedName>
</protein>
<name>A0A803JP52_XENTR</name>
<dbReference type="GO" id="GO:0030246">
    <property type="term" value="F:carbohydrate binding"/>
    <property type="evidence" value="ECO:0007669"/>
    <property type="project" value="UniProtKB-UniRule"/>
</dbReference>
<dbReference type="SMART" id="SM00276">
    <property type="entry name" value="GLECT"/>
    <property type="match status" value="1"/>
</dbReference>
<gene>
    <name evidence="4" type="primary">lgals1.3</name>
</gene>
<proteinExistence type="predicted"/>
<evidence type="ECO:0000313" key="4">
    <source>
        <dbReference type="Ensembl" id="ENSXETP00000109738"/>
    </source>
</evidence>
<evidence type="ECO:0000256" key="1">
    <source>
        <dbReference type="ARBA" id="ARBA00022734"/>
    </source>
</evidence>